<feature type="region of interest" description="Disordered" evidence="2">
    <location>
        <begin position="604"/>
        <end position="693"/>
    </location>
</feature>
<comment type="similarity">
    <text evidence="1">Belongs to the FAM149 family.</text>
</comment>
<feature type="compositionally biased region" description="Polar residues" evidence="2">
    <location>
        <begin position="756"/>
        <end position="769"/>
    </location>
</feature>
<gene>
    <name evidence="4" type="ORF">LYPA_23C013208</name>
</gene>
<evidence type="ECO:0000313" key="4">
    <source>
        <dbReference type="EMBL" id="VFV22924.1"/>
    </source>
</evidence>
<feature type="compositionally biased region" description="Basic and acidic residues" evidence="2">
    <location>
        <begin position="362"/>
        <end position="375"/>
    </location>
</feature>
<dbReference type="PANTHER" id="PTHR31997:SF2">
    <property type="entry name" value="PROTEIN FAM149A"/>
    <property type="match status" value="1"/>
</dbReference>
<dbReference type="Proteomes" id="UP000386466">
    <property type="component" value="Unassembled WGS sequence"/>
</dbReference>
<feature type="region of interest" description="Disordered" evidence="2">
    <location>
        <begin position="756"/>
        <end position="778"/>
    </location>
</feature>
<dbReference type="InterPro" id="IPR022194">
    <property type="entry name" value="DUF3719"/>
</dbReference>
<dbReference type="Pfam" id="PF12516">
    <property type="entry name" value="DUF3719"/>
    <property type="match status" value="1"/>
</dbReference>
<feature type="compositionally biased region" description="Low complexity" evidence="2">
    <location>
        <begin position="238"/>
        <end position="251"/>
    </location>
</feature>
<feature type="compositionally biased region" description="Polar residues" evidence="2">
    <location>
        <begin position="621"/>
        <end position="634"/>
    </location>
</feature>
<evidence type="ECO:0000313" key="5">
    <source>
        <dbReference type="Proteomes" id="UP000386466"/>
    </source>
</evidence>
<feature type="domain" description="DUF3719" evidence="3">
    <location>
        <begin position="284"/>
        <end position="348"/>
    </location>
</feature>
<dbReference type="InterPro" id="IPR039630">
    <property type="entry name" value="FAM149"/>
</dbReference>
<feature type="region of interest" description="Disordered" evidence="2">
    <location>
        <begin position="18"/>
        <end position="173"/>
    </location>
</feature>
<evidence type="ECO:0000256" key="1">
    <source>
        <dbReference type="ARBA" id="ARBA00008309"/>
    </source>
</evidence>
<dbReference type="EMBL" id="CAAGRJ010005011">
    <property type="protein sequence ID" value="VFV22924.1"/>
    <property type="molecule type" value="Genomic_DNA"/>
</dbReference>
<feature type="region of interest" description="Disordered" evidence="2">
    <location>
        <begin position="563"/>
        <end position="590"/>
    </location>
</feature>
<name>A0A485MS60_LYNPA</name>
<reference evidence="4 5" key="1">
    <citation type="submission" date="2019-01" db="EMBL/GenBank/DDBJ databases">
        <authorList>
            <person name="Alioto T."/>
            <person name="Alioto T."/>
        </authorList>
    </citation>
    <scope>NUCLEOTIDE SEQUENCE [LARGE SCALE GENOMIC DNA]</scope>
</reference>
<dbReference type="AlphaFoldDB" id="A0A485MS60"/>
<keyword evidence="5" id="KW-1185">Reference proteome</keyword>
<dbReference type="PANTHER" id="PTHR31997">
    <property type="entry name" value="AGAP003710-PA"/>
    <property type="match status" value="1"/>
</dbReference>
<evidence type="ECO:0000256" key="2">
    <source>
        <dbReference type="SAM" id="MobiDB-lite"/>
    </source>
</evidence>
<protein>
    <recommendedName>
        <fullName evidence="3">DUF3719 domain-containing protein</fullName>
    </recommendedName>
</protein>
<feature type="region of interest" description="Disordered" evidence="2">
    <location>
        <begin position="222"/>
        <end position="251"/>
    </location>
</feature>
<sequence>MKSGLWQQDFSKVRFLGTRAADAGRGGSVWGRGARARLGNRERPRPAAWPRPPSAKGAAAGEEEGRACAEGTGGVAPPHRNLARAGPWHRDGKRCGAPREQPRPWAAQTRPGAPLAAPLERSGGAGLGGRGVEAPGARGRTAARRLRGARAGCRRPEVPRPRGAGPGPGDASRGLGLIVIGRGLAEGSGKHSSVVKSEDPLPTHFTRNVQKAIDKYACGSVSSLPSSGRPTPAGAHNSWSGSGTQTSTTGLSTERSSIYSWRDDEFDKANAQKVQQLFWEVEEMLFEGKVSPQTQNLVAECSEWARRSLHLRVLGRQLIVPTDEGFQHFQGDEPSSTVHTPFLDACGHKHSSRESIYFERERAGEGQRERIRGREPPAGSALTASMKPQAGLKLTNLGITTCAETMSRKGDECLEQKSVHRHRMRHKHGLPPVSPHDCIKDAVAAEVFDHVWTNVVALLEELVRKNWEVTLPDNMFPNNIDFSFVVDVEGKKQKEKLKVAENKSPLTLISRMNTDASSVPPSRSSEARSISLASHLNPPQVHRFSNNFYSDLSCVMTIQAKPLQQRPTCSADRTQNEQEAKSLGVGASAPSLARHRLGRISDARGLHASARKTPTHLRLPSLTSDSQRMKTPSVCSDEVLRGTKPQTGIDRGSSPPAQASRSRLPPIGSETGGQNVAVPGSRPVPYRGRHSQNRVLSAVPDSLERSPLRERSLTVERFSRPSTTHTFRLDTPRKGSLTLMEFAGHTWTSQSLLTGSQYPPKSFQRTTLTSRKRFQVAS</sequence>
<organism evidence="4 5">
    <name type="scientific">Lynx pardinus</name>
    <name type="common">Iberian lynx</name>
    <name type="synonym">Felis pardina</name>
    <dbReference type="NCBI Taxonomy" id="191816"/>
    <lineage>
        <taxon>Eukaryota</taxon>
        <taxon>Metazoa</taxon>
        <taxon>Chordata</taxon>
        <taxon>Craniata</taxon>
        <taxon>Vertebrata</taxon>
        <taxon>Euteleostomi</taxon>
        <taxon>Mammalia</taxon>
        <taxon>Eutheria</taxon>
        <taxon>Laurasiatheria</taxon>
        <taxon>Carnivora</taxon>
        <taxon>Feliformia</taxon>
        <taxon>Felidae</taxon>
        <taxon>Felinae</taxon>
        <taxon>Lynx</taxon>
    </lineage>
</organism>
<proteinExistence type="inferred from homology"/>
<evidence type="ECO:0000259" key="3">
    <source>
        <dbReference type="Pfam" id="PF12516"/>
    </source>
</evidence>
<accession>A0A485MS60</accession>
<feature type="region of interest" description="Disordered" evidence="2">
    <location>
        <begin position="362"/>
        <end position="382"/>
    </location>
</feature>